<dbReference type="Proteomes" id="UP000215827">
    <property type="component" value="Unassembled WGS sequence"/>
</dbReference>
<protein>
    <recommendedName>
        <fullName evidence="1">DUF551 domain-containing protein</fullName>
    </recommendedName>
</protein>
<dbReference type="EMBL" id="NEFA01000016">
    <property type="protein sequence ID" value="OYR03011.1"/>
    <property type="molecule type" value="Genomic_DNA"/>
</dbReference>
<proteinExistence type="predicted"/>
<dbReference type="RefSeq" id="WP_094543053.1">
    <property type="nucleotide sequence ID" value="NZ_NEEZ01000021.1"/>
</dbReference>
<comment type="caution">
    <text evidence="2">The sequence shown here is derived from an EMBL/GenBank/DDBJ whole genome shotgun (WGS) entry which is preliminary data.</text>
</comment>
<evidence type="ECO:0000259" key="1">
    <source>
        <dbReference type="Pfam" id="PF04448"/>
    </source>
</evidence>
<gene>
    <name evidence="2" type="ORF">B9P89_14840</name>
</gene>
<evidence type="ECO:0000313" key="2">
    <source>
        <dbReference type="EMBL" id="OYR03011.1"/>
    </source>
</evidence>
<dbReference type="Pfam" id="PF04448">
    <property type="entry name" value="DUF551"/>
    <property type="match status" value="1"/>
</dbReference>
<accession>A0AA44NKJ6</accession>
<name>A0AA44NKJ6_CITFR</name>
<feature type="domain" description="DUF551" evidence="1">
    <location>
        <begin position="2"/>
        <end position="66"/>
    </location>
</feature>
<dbReference type="AlphaFoldDB" id="A0AA44NKJ6"/>
<reference evidence="2 3" key="1">
    <citation type="submission" date="2017-04" db="EMBL/GenBank/DDBJ databases">
        <title>Emergence of KPC-2-producing Citrobacter isolates from sediments of a Chinese river.</title>
        <authorList>
            <person name="Zheng B."/>
        </authorList>
    </citation>
    <scope>NUCLEOTIDE SEQUENCE [LARGE SCALE GENOMIC DNA]</scope>
    <source>
        <strain evidence="2 3">C191</strain>
    </source>
</reference>
<evidence type="ECO:0000313" key="3">
    <source>
        <dbReference type="Proteomes" id="UP000215827"/>
    </source>
</evidence>
<dbReference type="InterPro" id="IPR007539">
    <property type="entry name" value="DUF551"/>
</dbReference>
<sequence length="67" mass="7652">MGWIKRSDHEPKHNQAVIVSDGTDVGVWRFRGFWPDHNGNGCSNQNSATELLREVSHWMPLPEPPTE</sequence>
<organism evidence="2 3">
    <name type="scientific">Citrobacter freundii</name>
    <dbReference type="NCBI Taxonomy" id="546"/>
    <lineage>
        <taxon>Bacteria</taxon>
        <taxon>Pseudomonadati</taxon>
        <taxon>Pseudomonadota</taxon>
        <taxon>Gammaproteobacteria</taxon>
        <taxon>Enterobacterales</taxon>
        <taxon>Enterobacteriaceae</taxon>
        <taxon>Citrobacter</taxon>
        <taxon>Citrobacter freundii complex</taxon>
    </lineage>
</organism>